<evidence type="ECO:0000256" key="1">
    <source>
        <dbReference type="ARBA" id="ARBA00004123"/>
    </source>
</evidence>
<protein>
    <submittedName>
        <fullName evidence="5">HTH CENPB-type domain-containing protein</fullName>
    </submittedName>
</protein>
<dbReference type="PANTHER" id="PTHR19303">
    <property type="entry name" value="TRANSPOSON"/>
    <property type="match status" value="1"/>
</dbReference>
<name>A0A4Y0BPB4_ANOFN</name>
<dbReference type="InterPro" id="IPR050863">
    <property type="entry name" value="CenT-Element_Derived"/>
</dbReference>
<dbReference type="SMART" id="SM00674">
    <property type="entry name" value="CENPB"/>
    <property type="match status" value="1"/>
</dbReference>
<evidence type="ECO:0000259" key="4">
    <source>
        <dbReference type="PROSITE" id="PS51253"/>
    </source>
</evidence>
<dbReference type="GO" id="GO:0005634">
    <property type="term" value="C:nucleus"/>
    <property type="evidence" value="ECO:0007669"/>
    <property type="project" value="UniProtKB-SubCell"/>
</dbReference>
<dbReference type="AlphaFoldDB" id="A0A4Y0BPB4"/>
<dbReference type="PROSITE" id="PS51253">
    <property type="entry name" value="HTH_CENPB"/>
    <property type="match status" value="1"/>
</dbReference>
<dbReference type="Pfam" id="PF03221">
    <property type="entry name" value="HTH_Tnp_Tc5"/>
    <property type="match status" value="1"/>
</dbReference>
<evidence type="ECO:0000313" key="5">
    <source>
        <dbReference type="EnsemblMetazoa" id="AFUN021767-PA"/>
    </source>
</evidence>
<feature type="region of interest" description="Disordered" evidence="3">
    <location>
        <begin position="243"/>
        <end position="262"/>
    </location>
</feature>
<sequence length="276" mass="31706">MAPTKKKKMMSIELKREIIEKYEQGLRVTDLARMYGRSTSMISTMLKRKELLKAITPTKGVTIISKLRTAFHAKMENLLLEWMAETQLEGEILTESIICEKARAIYGDLLKHTTSTNEESEDTFKASKGWFVNFRKRNGILIKAAEVCINPLPELIPNETKEYIHYQPHVTTSNLYPAWKELWVKAVTGRPLIASEPEVIVVEEIVSLEKSTGREKNGSDVKDELVEGTCQKLTIDHLHDLYPQQHPEARRKNSFKKEPKMQEYLDSEDAKEILGM</sequence>
<dbReference type="VEuPathDB" id="VectorBase:AFUN021767"/>
<dbReference type="Gene3D" id="1.10.10.60">
    <property type="entry name" value="Homeodomain-like"/>
    <property type="match status" value="2"/>
</dbReference>
<evidence type="ECO:0000256" key="2">
    <source>
        <dbReference type="ARBA" id="ARBA00023125"/>
    </source>
</evidence>
<reference evidence="5" key="1">
    <citation type="submission" date="2020-05" db="UniProtKB">
        <authorList>
            <consortium name="EnsemblMetazoa"/>
        </authorList>
    </citation>
    <scope>IDENTIFICATION</scope>
    <source>
        <strain evidence="5">FUMOZ</strain>
    </source>
</reference>
<dbReference type="PANTHER" id="PTHR19303:SF27">
    <property type="entry name" value="HTH CENPB-TYPE DOMAIN-CONTAINING PROTEIN"/>
    <property type="match status" value="1"/>
</dbReference>
<feature type="compositionally biased region" description="Basic and acidic residues" evidence="3">
    <location>
        <begin position="247"/>
        <end position="262"/>
    </location>
</feature>
<dbReference type="VEuPathDB" id="VectorBase:AFUN2_004165"/>
<keyword evidence="2" id="KW-0238">DNA-binding</keyword>
<dbReference type="InterPro" id="IPR006600">
    <property type="entry name" value="HTH_CenpB_DNA-bd_dom"/>
</dbReference>
<proteinExistence type="predicted"/>
<organism evidence="5">
    <name type="scientific">Anopheles funestus</name>
    <name type="common">African malaria mosquito</name>
    <dbReference type="NCBI Taxonomy" id="62324"/>
    <lineage>
        <taxon>Eukaryota</taxon>
        <taxon>Metazoa</taxon>
        <taxon>Ecdysozoa</taxon>
        <taxon>Arthropoda</taxon>
        <taxon>Hexapoda</taxon>
        <taxon>Insecta</taxon>
        <taxon>Pterygota</taxon>
        <taxon>Neoptera</taxon>
        <taxon>Endopterygota</taxon>
        <taxon>Diptera</taxon>
        <taxon>Nematocera</taxon>
        <taxon>Culicoidea</taxon>
        <taxon>Culicidae</taxon>
        <taxon>Anophelinae</taxon>
        <taxon>Anopheles</taxon>
    </lineage>
</organism>
<evidence type="ECO:0000256" key="3">
    <source>
        <dbReference type="SAM" id="MobiDB-lite"/>
    </source>
</evidence>
<dbReference type="SUPFAM" id="SSF46689">
    <property type="entry name" value="Homeodomain-like"/>
    <property type="match status" value="2"/>
</dbReference>
<accession>A0A4Y0BPB4</accession>
<dbReference type="InterPro" id="IPR009057">
    <property type="entry name" value="Homeodomain-like_sf"/>
</dbReference>
<comment type="subcellular location">
    <subcellularLocation>
        <location evidence="1">Nucleus</location>
    </subcellularLocation>
</comment>
<dbReference type="GO" id="GO:0003677">
    <property type="term" value="F:DNA binding"/>
    <property type="evidence" value="ECO:0007669"/>
    <property type="project" value="UniProtKB-KW"/>
</dbReference>
<feature type="domain" description="HTH CENPB-type" evidence="4">
    <location>
        <begin position="63"/>
        <end position="144"/>
    </location>
</feature>
<dbReference type="EnsemblMetazoa" id="AFUN021767-RA">
    <property type="protein sequence ID" value="AFUN021767-PA"/>
    <property type="gene ID" value="AFUN021767"/>
</dbReference>